<dbReference type="InterPro" id="IPR013783">
    <property type="entry name" value="Ig-like_fold"/>
</dbReference>
<organism evidence="6">
    <name type="scientific">freshwater metagenome</name>
    <dbReference type="NCBI Taxonomy" id="449393"/>
    <lineage>
        <taxon>unclassified sequences</taxon>
        <taxon>metagenomes</taxon>
        <taxon>ecological metagenomes</taxon>
    </lineage>
</organism>
<comment type="subcellular location">
    <subcellularLocation>
        <location evidence="1">Cell projection</location>
    </subcellularLocation>
</comment>
<evidence type="ECO:0000313" key="4">
    <source>
        <dbReference type="EMBL" id="CAB4547951.1"/>
    </source>
</evidence>
<accession>A0A6J6ES76</accession>
<dbReference type="CDD" id="cd00603">
    <property type="entry name" value="IPT_PCSR"/>
    <property type="match status" value="1"/>
</dbReference>
<dbReference type="EMBL" id="CAEZSU010000053">
    <property type="protein sequence ID" value="CAB4547951.1"/>
    <property type="molecule type" value="Genomic_DNA"/>
</dbReference>
<dbReference type="SUPFAM" id="SSF51126">
    <property type="entry name" value="Pectin lyase-like"/>
    <property type="match status" value="1"/>
</dbReference>
<sequence length="601" mass="58572">MNQGTRALRLAAGGVLVVGSSGTAALIAATPAGASTFSVLNANDAGAGSLRQAVLDANANAGADTITFDPSVTGTITLTSGQIAITDTVTITGPGAAALEVSGNDASRIFDIATSGTDVTISGLSFVHGSSPAWSGQWGDWGATGGAIRVVDAAITLDQVTMSDNATTRLGGGLGAKNASSVTVTDSTFTSNTAASGGGGLSLYGGGAVSLDRVTVSGNTTTGVNAGTPTRYNYGGGGVRLAGPSSTTITDSTFSSNAVVNAAGQNGIGGGVYVGAWSGPALIEGVTIESNTNNASGSGFASFGSVTIANSTITGNSNTSPSGTYGAAVHLAGLWGGTTRAKVLQTTITGNTSNGGNPSGLQSLNRTGRSTDVSVGLYGSVVAGNIGGPDVGFPDNWGPSSFNAFFPATTDFMIDSSNSVIGSIRATTPFTDVSGNQLNVTDPLLAPLANNGGPTKTMALLPGSPLLDAGGSTVPTFAGNQYDQRGAGFARLSGSALDVGAYEVQTPTLTSVSPDTGSAAGGSTLTLTGTNFVAGMTITVGGAACTNVVVVSSTEATCTVPAGSAGVADVSIDVSGLVATLPEAFTYVADPNGEVVPTFTG</sequence>
<dbReference type="InterPro" id="IPR059226">
    <property type="entry name" value="Choice_anch_Q_dom"/>
</dbReference>
<dbReference type="SMART" id="SM00710">
    <property type="entry name" value="PbH1"/>
    <property type="match status" value="7"/>
</dbReference>
<dbReference type="InterPro" id="IPR031148">
    <property type="entry name" value="Plexin"/>
</dbReference>
<dbReference type="GO" id="GO:0017154">
    <property type="term" value="F:semaphorin receptor activity"/>
    <property type="evidence" value="ECO:0007669"/>
    <property type="project" value="InterPro"/>
</dbReference>
<dbReference type="PANTHER" id="PTHR22625:SF70">
    <property type="entry name" value="PLEXIN A, ISOFORM A"/>
    <property type="match status" value="1"/>
</dbReference>
<proteinExistence type="predicted"/>
<name>A0A6J6ES76_9ZZZZ</name>
<evidence type="ECO:0000313" key="7">
    <source>
        <dbReference type="EMBL" id="CAB4647166.1"/>
    </source>
</evidence>
<dbReference type="InterPro" id="IPR002909">
    <property type="entry name" value="IPT_dom"/>
</dbReference>
<evidence type="ECO:0000313" key="6">
    <source>
        <dbReference type="EMBL" id="CAB4578807.1"/>
    </source>
</evidence>
<dbReference type="InterPro" id="IPR012334">
    <property type="entry name" value="Pectin_lyas_fold"/>
</dbReference>
<dbReference type="AlphaFoldDB" id="A0A6J6ES76"/>
<dbReference type="GO" id="GO:0042995">
    <property type="term" value="C:cell projection"/>
    <property type="evidence" value="ECO:0007669"/>
    <property type="project" value="UniProtKB-SubCell"/>
</dbReference>
<gene>
    <name evidence="4" type="ORF">UFOPK1495_00643</name>
    <name evidence="5" type="ORF">UFOPK1603_00551</name>
    <name evidence="6" type="ORF">UFOPK1711_01012</name>
    <name evidence="7" type="ORF">UFOPK2143_01064</name>
    <name evidence="8" type="ORF">UFOPK2350_00018</name>
</gene>
<dbReference type="InterPro" id="IPR014756">
    <property type="entry name" value="Ig_E-set"/>
</dbReference>
<evidence type="ECO:0000259" key="3">
    <source>
        <dbReference type="SMART" id="SM00429"/>
    </source>
</evidence>
<dbReference type="PANTHER" id="PTHR22625">
    <property type="entry name" value="PLEXIN"/>
    <property type="match status" value="1"/>
</dbReference>
<feature type="domain" description="IPT/TIG" evidence="3">
    <location>
        <begin position="506"/>
        <end position="588"/>
    </location>
</feature>
<dbReference type="NCBIfam" id="NF041518">
    <property type="entry name" value="choice_anch_Q"/>
    <property type="match status" value="1"/>
</dbReference>
<dbReference type="InterPro" id="IPR006626">
    <property type="entry name" value="PbH1"/>
</dbReference>
<dbReference type="EMBL" id="CAEZXE010000001">
    <property type="protein sequence ID" value="CAB4665277.1"/>
    <property type="molecule type" value="Genomic_DNA"/>
</dbReference>
<evidence type="ECO:0000313" key="8">
    <source>
        <dbReference type="EMBL" id="CAB4665277.1"/>
    </source>
</evidence>
<evidence type="ECO:0000256" key="1">
    <source>
        <dbReference type="ARBA" id="ARBA00004316"/>
    </source>
</evidence>
<dbReference type="Gene3D" id="2.60.40.10">
    <property type="entry name" value="Immunoglobulins"/>
    <property type="match status" value="1"/>
</dbReference>
<dbReference type="SUPFAM" id="SSF81296">
    <property type="entry name" value="E set domains"/>
    <property type="match status" value="1"/>
</dbReference>
<protein>
    <submittedName>
        <fullName evidence="6">Unannotated protein</fullName>
    </submittedName>
</protein>
<dbReference type="EMBL" id="CAEZTR010000053">
    <property type="protein sequence ID" value="CAB4578807.1"/>
    <property type="molecule type" value="Genomic_DNA"/>
</dbReference>
<dbReference type="Gene3D" id="2.160.20.10">
    <property type="entry name" value="Single-stranded right-handed beta-helix, Pectin lyase-like"/>
    <property type="match status" value="1"/>
</dbReference>
<dbReference type="SMART" id="SM00429">
    <property type="entry name" value="IPT"/>
    <property type="match status" value="1"/>
</dbReference>
<dbReference type="EMBL" id="CAEZVV010000064">
    <property type="protein sequence ID" value="CAB4647166.1"/>
    <property type="molecule type" value="Genomic_DNA"/>
</dbReference>
<dbReference type="InterPro" id="IPR011050">
    <property type="entry name" value="Pectin_lyase_fold/virulence"/>
</dbReference>
<reference evidence="6" key="1">
    <citation type="submission" date="2020-05" db="EMBL/GenBank/DDBJ databases">
        <authorList>
            <person name="Chiriac C."/>
            <person name="Salcher M."/>
            <person name="Ghai R."/>
            <person name="Kavagutti S V."/>
        </authorList>
    </citation>
    <scope>NUCLEOTIDE SEQUENCE</scope>
</reference>
<dbReference type="EMBL" id="CAEZTG010000037">
    <property type="protein sequence ID" value="CAB4560780.1"/>
    <property type="molecule type" value="Genomic_DNA"/>
</dbReference>
<evidence type="ECO:0000313" key="5">
    <source>
        <dbReference type="EMBL" id="CAB4560780.1"/>
    </source>
</evidence>
<keyword evidence="2" id="KW-0966">Cell projection</keyword>
<evidence type="ECO:0000256" key="2">
    <source>
        <dbReference type="ARBA" id="ARBA00023273"/>
    </source>
</evidence>
<dbReference type="Pfam" id="PF01833">
    <property type="entry name" value="TIG"/>
    <property type="match status" value="1"/>
</dbReference>